<evidence type="ECO:0000313" key="2">
    <source>
        <dbReference type="Proteomes" id="UP001195483"/>
    </source>
</evidence>
<evidence type="ECO:0000313" key="1">
    <source>
        <dbReference type="EMBL" id="KAK3580919.1"/>
    </source>
</evidence>
<keyword evidence="2" id="KW-1185">Reference proteome</keyword>
<reference evidence="1" key="3">
    <citation type="submission" date="2023-05" db="EMBL/GenBank/DDBJ databases">
        <authorList>
            <person name="Smith C.H."/>
        </authorList>
    </citation>
    <scope>NUCLEOTIDE SEQUENCE</scope>
    <source>
        <strain evidence="1">CHS0354</strain>
        <tissue evidence="1">Mantle</tissue>
    </source>
</reference>
<accession>A0AAE0VK72</accession>
<protein>
    <submittedName>
        <fullName evidence="1">Uncharacterized protein</fullName>
    </submittedName>
</protein>
<dbReference type="EMBL" id="JAEAOA010000548">
    <property type="protein sequence ID" value="KAK3580919.1"/>
    <property type="molecule type" value="Genomic_DNA"/>
</dbReference>
<reference evidence="1" key="2">
    <citation type="journal article" date="2021" name="Genome Biol. Evol.">
        <title>Developing a high-quality reference genome for a parasitic bivalve with doubly uniparental inheritance (Bivalvia: Unionida).</title>
        <authorList>
            <person name="Smith C.H."/>
        </authorList>
    </citation>
    <scope>NUCLEOTIDE SEQUENCE</scope>
    <source>
        <strain evidence="1">CHS0354</strain>
        <tissue evidence="1">Mantle</tissue>
    </source>
</reference>
<reference evidence="1" key="1">
    <citation type="journal article" date="2021" name="Genome Biol. Evol.">
        <title>A High-Quality Reference Genome for a Parasitic Bivalve with Doubly Uniparental Inheritance (Bivalvia: Unionida).</title>
        <authorList>
            <person name="Smith C.H."/>
        </authorList>
    </citation>
    <scope>NUCLEOTIDE SEQUENCE</scope>
    <source>
        <strain evidence="1">CHS0354</strain>
    </source>
</reference>
<comment type="caution">
    <text evidence="1">The sequence shown here is derived from an EMBL/GenBank/DDBJ whole genome shotgun (WGS) entry which is preliminary data.</text>
</comment>
<dbReference type="AlphaFoldDB" id="A0AAE0VK72"/>
<name>A0AAE0VK72_9BIVA</name>
<sequence>MNDRIFLSQCSSAGYTQRGFFAATDFLCFLTNTIEDDIDEQEAEELLNECALILKSIPIRAVPRKQQLKASSFATPHRGSDTNTSLDSQCEMNHRDSLKAFRPSAALEAIVPRMSVIDILLSAEESVSKSNVQKCTVKQQDELYKHEQFL</sequence>
<organism evidence="1 2">
    <name type="scientific">Potamilus streckersoni</name>
    <dbReference type="NCBI Taxonomy" id="2493646"/>
    <lineage>
        <taxon>Eukaryota</taxon>
        <taxon>Metazoa</taxon>
        <taxon>Spiralia</taxon>
        <taxon>Lophotrochozoa</taxon>
        <taxon>Mollusca</taxon>
        <taxon>Bivalvia</taxon>
        <taxon>Autobranchia</taxon>
        <taxon>Heteroconchia</taxon>
        <taxon>Palaeoheterodonta</taxon>
        <taxon>Unionida</taxon>
        <taxon>Unionoidea</taxon>
        <taxon>Unionidae</taxon>
        <taxon>Ambleminae</taxon>
        <taxon>Lampsilini</taxon>
        <taxon>Potamilus</taxon>
    </lineage>
</organism>
<gene>
    <name evidence="1" type="ORF">CHS0354_008209</name>
</gene>
<proteinExistence type="predicted"/>
<dbReference type="Proteomes" id="UP001195483">
    <property type="component" value="Unassembled WGS sequence"/>
</dbReference>